<proteinExistence type="predicted"/>
<organism evidence="1 2">
    <name type="scientific">Solanum commersonii</name>
    <name type="common">Commerson's wild potato</name>
    <name type="synonym">Commerson's nightshade</name>
    <dbReference type="NCBI Taxonomy" id="4109"/>
    <lineage>
        <taxon>Eukaryota</taxon>
        <taxon>Viridiplantae</taxon>
        <taxon>Streptophyta</taxon>
        <taxon>Embryophyta</taxon>
        <taxon>Tracheophyta</taxon>
        <taxon>Spermatophyta</taxon>
        <taxon>Magnoliopsida</taxon>
        <taxon>eudicotyledons</taxon>
        <taxon>Gunneridae</taxon>
        <taxon>Pentapetalae</taxon>
        <taxon>asterids</taxon>
        <taxon>lamiids</taxon>
        <taxon>Solanales</taxon>
        <taxon>Solanaceae</taxon>
        <taxon>Solanoideae</taxon>
        <taxon>Solaneae</taxon>
        <taxon>Solanum</taxon>
    </lineage>
</organism>
<name>A0A9J5X516_SOLCO</name>
<comment type="caution">
    <text evidence="1">The sequence shown here is derived from an EMBL/GenBank/DDBJ whole genome shotgun (WGS) entry which is preliminary data.</text>
</comment>
<protein>
    <submittedName>
        <fullName evidence="1">Uncharacterized protein</fullName>
    </submittedName>
</protein>
<dbReference type="Proteomes" id="UP000824120">
    <property type="component" value="Chromosome 10"/>
</dbReference>
<keyword evidence="2" id="KW-1185">Reference proteome</keyword>
<evidence type="ECO:0000313" key="2">
    <source>
        <dbReference type="Proteomes" id="UP000824120"/>
    </source>
</evidence>
<evidence type="ECO:0000313" key="1">
    <source>
        <dbReference type="EMBL" id="KAG5582380.1"/>
    </source>
</evidence>
<sequence>MSNEPRSSKKFSWTFIKTLVVEPFSPDGQKGPFTRSKEPWSRSQLALTAKTGHFQGQTRLRAEFTIFYGDSKFRCHFWEKISWTFFMTLVMETIGHDGRNDPFSRSNESQSSKLPHFAYFCVL</sequence>
<dbReference type="EMBL" id="JACXVP010000010">
    <property type="protein sequence ID" value="KAG5582380.1"/>
    <property type="molecule type" value="Genomic_DNA"/>
</dbReference>
<gene>
    <name evidence="1" type="ORF">H5410_053007</name>
</gene>
<reference evidence="1 2" key="1">
    <citation type="submission" date="2020-09" db="EMBL/GenBank/DDBJ databases">
        <title>De no assembly of potato wild relative species, Solanum commersonii.</title>
        <authorList>
            <person name="Cho K."/>
        </authorList>
    </citation>
    <scope>NUCLEOTIDE SEQUENCE [LARGE SCALE GENOMIC DNA]</scope>
    <source>
        <strain evidence="1">LZ3.2</strain>
        <tissue evidence="1">Leaf</tissue>
    </source>
</reference>
<dbReference type="AlphaFoldDB" id="A0A9J5X516"/>
<accession>A0A9J5X516</accession>